<name>A0A6I4UUI1_9SPHN</name>
<dbReference type="EMBL" id="WTYK01000002">
    <property type="protein sequence ID" value="MXP41137.1"/>
    <property type="molecule type" value="Genomic_DNA"/>
</dbReference>
<feature type="signal peptide" evidence="2">
    <location>
        <begin position="1"/>
        <end position="25"/>
    </location>
</feature>
<proteinExistence type="predicted"/>
<evidence type="ECO:0000256" key="1">
    <source>
        <dbReference type="SAM" id="MobiDB-lite"/>
    </source>
</evidence>
<dbReference type="Proteomes" id="UP000469159">
    <property type="component" value="Unassembled WGS sequence"/>
</dbReference>
<evidence type="ECO:0000313" key="4">
    <source>
        <dbReference type="Proteomes" id="UP000469159"/>
    </source>
</evidence>
<keyword evidence="4" id="KW-1185">Reference proteome</keyword>
<evidence type="ECO:0000256" key="2">
    <source>
        <dbReference type="SAM" id="SignalP"/>
    </source>
</evidence>
<keyword evidence="2" id="KW-0732">Signal</keyword>
<evidence type="ECO:0000313" key="3">
    <source>
        <dbReference type="EMBL" id="MXP41137.1"/>
    </source>
</evidence>
<gene>
    <name evidence="3" type="ORF">GRI75_05690</name>
</gene>
<dbReference type="OrthoDB" id="7054794at2"/>
<sequence length="266" mass="28828">MSFIIDRAAVAAGLALVALTGPAVAQDASASAPVARAVDYAQLAALPDWSGVWSIGVGGEGRRPAKPVLTPAAQARFDAFQKKQAEEGVDQFANIHCIPPGMPDIMREPYPIEIIYSPNRVTIFAETYGQARRIYTDGRALPEDPDPLFNGTSVGHWEGDTLVVDTVGFNAMVELAPGVPHSGNMRIRERIWLASPDVLRIETTITDPEVLAEPLVHQSTYRKQPGWEIREYVCAENNRLVEGENGANIDLGLDDEGEDPFGALPE</sequence>
<organism evidence="3 4">
    <name type="scientific">Croceibacterium soli</name>
    <dbReference type="NCBI Taxonomy" id="1739690"/>
    <lineage>
        <taxon>Bacteria</taxon>
        <taxon>Pseudomonadati</taxon>
        <taxon>Pseudomonadota</taxon>
        <taxon>Alphaproteobacteria</taxon>
        <taxon>Sphingomonadales</taxon>
        <taxon>Erythrobacteraceae</taxon>
        <taxon>Croceibacterium</taxon>
    </lineage>
</organism>
<feature type="chain" id="PRO_5026191454" evidence="2">
    <location>
        <begin position="26"/>
        <end position="266"/>
    </location>
</feature>
<dbReference type="RefSeq" id="WP_160745968.1">
    <property type="nucleotide sequence ID" value="NZ_WTYK01000002.1"/>
</dbReference>
<reference evidence="3 4" key="1">
    <citation type="submission" date="2019-12" db="EMBL/GenBank/DDBJ databases">
        <title>Genomic-based taxomic classification of the family Erythrobacteraceae.</title>
        <authorList>
            <person name="Xu L."/>
        </authorList>
    </citation>
    <scope>NUCLEOTIDE SEQUENCE [LARGE SCALE GENOMIC DNA]</scope>
    <source>
        <strain evidence="3 4">MCCC 1K02066</strain>
    </source>
</reference>
<dbReference type="AlphaFoldDB" id="A0A6I4UUI1"/>
<accession>A0A6I4UUI1</accession>
<protein>
    <submittedName>
        <fullName evidence="3">Uncharacterized protein</fullName>
    </submittedName>
</protein>
<feature type="region of interest" description="Disordered" evidence="1">
    <location>
        <begin position="247"/>
        <end position="266"/>
    </location>
</feature>
<comment type="caution">
    <text evidence="3">The sequence shown here is derived from an EMBL/GenBank/DDBJ whole genome shotgun (WGS) entry which is preliminary data.</text>
</comment>